<dbReference type="PANTHER" id="PTHR10174:SF208">
    <property type="entry name" value="CRAL-TRIO DOMAIN-CONTAINING PROTEIN DDB_G0278031"/>
    <property type="match status" value="1"/>
</dbReference>
<keyword evidence="2" id="KW-1185">Reference proteome</keyword>
<dbReference type="PROSITE" id="PS50191">
    <property type="entry name" value="CRAL_TRIO"/>
    <property type="match status" value="1"/>
</dbReference>
<dbReference type="SUPFAM" id="SSF46938">
    <property type="entry name" value="CRAL/TRIO N-terminal domain"/>
    <property type="match status" value="1"/>
</dbReference>
<dbReference type="InterPro" id="IPR001251">
    <property type="entry name" value="CRAL-TRIO_dom"/>
</dbReference>
<organism evidence="2 3">
    <name type="scientific">Sitophilus oryzae</name>
    <name type="common">Rice weevil</name>
    <name type="synonym">Curculio oryzae</name>
    <dbReference type="NCBI Taxonomy" id="7048"/>
    <lineage>
        <taxon>Eukaryota</taxon>
        <taxon>Metazoa</taxon>
        <taxon>Ecdysozoa</taxon>
        <taxon>Arthropoda</taxon>
        <taxon>Hexapoda</taxon>
        <taxon>Insecta</taxon>
        <taxon>Pterygota</taxon>
        <taxon>Neoptera</taxon>
        <taxon>Endopterygota</taxon>
        <taxon>Coleoptera</taxon>
        <taxon>Polyphaga</taxon>
        <taxon>Cucujiformia</taxon>
        <taxon>Curculionidae</taxon>
        <taxon>Dryophthorinae</taxon>
        <taxon>Sitophilus</taxon>
    </lineage>
</organism>
<dbReference type="PRINTS" id="PR00180">
    <property type="entry name" value="CRETINALDHBP"/>
</dbReference>
<dbReference type="GO" id="GO:0016020">
    <property type="term" value="C:membrane"/>
    <property type="evidence" value="ECO:0007669"/>
    <property type="project" value="TreeGrafter"/>
</dbReference>
<dbReference type="Pfam" id="PF00650">
    <property type="entry name" value="CRAL_TRIO"/>
    <property type="match status" value="1"/>
</dbReference>
<sequence length="335" mass="38832">MSDRKWVTEPDVYVCPLSKETQEIAREELREEENSRASALESMREWIKQNPKIKNCRMDSRFLLRFLRFKKFSVVQAQEALERYVLLRQTFGVAFNCLDMTIPMMQDLTDLGYMFACPKRDSQGRRVIVTRPGVFDLEKFTNADMCRIHGIVYETLMEDEENQVRGFVHFADGSGVGFAYLTLFTIREAVRIVKNGEKTLPMRHKEIHGFNVHPSMKFVLDWGMTLISEKIKTRVRLYNNVEEALEAGYVEKDILPKEYGGTMPMSEMIQLWKEELKKSHPILMSHDEMAVNEELFSRREKEGAVSALRRQGVSCGSEKDGLCGVTGNFRKLEVD</sequence>
<dbReference type="InterPro" id="IPR036273">
    <property type="entry name" value="CRAL/TRIO_N_dom_sf"/>
</dbReference>
<dbReference type="AlphaFoldDB" id="A0A6J2YEH1"/>
<reference evidence="3" key="1">
    <citation type="submission" date="2025-08" db="UniProtKB">
        <authorList>
            <consortium name="RefSeq"/>
        </authorList>
    </citation>
    <scope>IDENTIFICATION</scope>
    <source>
        <tissue evidence="3">Gonads</tissue>
    </source>
</reference>
<dbReference type="InParanoid" id="A0A6J2YEH1"/>
<feature type="domain" description="CRAL-TRIO" evidence="1">
    <location>
        <begin position="101"/>
        <end position="267"/>
    </location>
</feature>
<dbReference type="Gene3D" id="3.40.525.10">
    <property type="entry name" value="CRAL-TRIO lipid binding domain"/>
    <property type="match status" value="1"/>
</dbReference>
<dbReference type="Gene3D" id="1.10.8.20">
    <property type="entry name" value="N-terminal domain of phosphatidylinositol transfer protein sec14p"/>
    <property type="match status" value="1"/>
</dbReference>
<dbReference type="SUPFAM" id="SSF52087">
    <property type="entry name" value="CRAL/TRIO domain"/>
    <property type="match status" value="1"/>
</dbReference>
<dbReference type="KEGG" id="soy:115886331"/>
<gene>
    <name evidence="3" type="primary">LOC115886331</name>
</gene>
<dbReference type="InterPro" id="IPR036865">
    <property type="entry name" value="CRAL-TRIO_dom_sf"/>
</dbReference>
<dbReference type="GeneID" id="115886331"/>
<dbReference type="CDD" id="cd00170">
    <property type="entry name" value="SEC14"/>
    <property type="match status" value="1"/>
</dbReference>
<dbReference type="SMART" id="SM01100">
    <property type="entry name" value="CRAL_TRIO_N"/>
    <property type="match status" value="1"/>
</dbReference>
<evidence type="ECO:0000313" key="3">
    <source>
        <dbReference type="RefSeq" id="XP_030761285.1"/>
    </source>
</evidence>
<dbReference type="InterPro" id="IPR011074">
    <property type="entry name" value="CRAL/TRIO_N_dom"/>
</dbReference>
<dbReference type="Gene3D" id="1.20.5.1200">
    <property type="entry name" value="Alpha-tocopherol transfer"/>
    <property type="match status" value="1"/>
</dbReference>
<dbReference type="RefSeq" id="XP_030761285.1">
    <property type="nucleotide sequence ID" value="XM_030905425.1"/>
</dbReference>
<dbReference type="OrthoDB" id="1434354at2759"/>
<dbReference type="GO" id="GO:1902936">
    <property type="term" value="F:phosphatidylinositol bisphosphate binding"/>
    <property type="evidence" value="ECO:0007669"/>
    <property type="project" value="TreeGrafter"/>
</dbReference>
<name>A0A6J2YEH1_SITOR</name>
<evidence type="ECO:0000313" key="2">
    <source>
        <dbReference type="Proteomes" id="UP000504635"/>
    </source>
</evidence>
<protein>
    <submittedName>
        <fullName evidence="3">Alpha-tocopherol transfer protein-like</fullName>
    </submittedName>
</protein>
<accession>A0A6J2YEH1</accession>
<dbReference type="Proteomes" id="UP000504635">
    <property type="component" value="Unplaced"/>
</dbReference>
<dbReference type="PANTHER" id="PTHR10174">
    <property type="entry name" value="ALPHA-TOCOPHEROL TRANSFER PROTEIN-RELATED"/>
    <property type="match status" value="1"/>
</dbReference>
<evidence type="ECO:0000259" key="1">
    <source>
        <dbReference type="PROSITE" id="PS50191"/>
    </source>
</evidence>
<proteinExistence type="predicted"/>